<dbReference type="Gene3D" id="1.10.1220.10">
    <property type="entry name" value="Met repressor-like"/>
    <property type="match status" value="1"/>
</dbReference>
<keyword evidence="4" id="KW-1185">Reference proteome</keyword>
<keyword evidence="2" id="KW-1277">Toxin-antitoxin system</keyword>
<dbReference type="NCBIfam" id="TIGR02384">
    <property type="entry name" value="RelB_DinJ"/>
    <property type="match status" value="1"/>
</dbReference>
<evidence type="ECO:0000313" key="4">
    <source>
        <dbReference type="Proteomes" id="UP000245138"/>
    </source>
</evidence>
<dbReference type="PANTHER" id="PTHR38781:SF1">
    <property type="entry name" value="ANTITOXIN DINJ-RELATED"/>
    <property type="match status" value="1"/>
</dbReference>
<dbReference type="AlphaFoldDB" id="A0A2U1TKU9"/>
<comment type="similarity">
    <text evidence="1">Belongs to the RelB/DinJ antitoxin family.</text>
</comment>
<comment type="caution">
    <text evidence="3">The sequence shown here is derived from an EMBL/GenBank/DDBJ whole genome shotgun (WGS) entry which is preliminary data.</text>
</comment>
<dbReference type="InterPro" id="IPR013321">
    <property type="entry name" value="Arc_rbn_hlx_hlx"/>
</dbReference>
<gene>
    <name evidence="3" type="ORF">B4923_18000</name>
</gene>
<name>A0A2U1TKU9_9GAMM</name>
<dbReference type="GO" id="GO:0015643">
    <property type="term" value="F:toxic substance binding"/>
    <property type="evidence" value="ECO:0007669"/>
    <property type="project" value="InterPro"/>
</dbReference>
<dbReference type="InterPro" id="IPR026262">
    <property type="entry name" value="DinJ"/>
</dbReference>
<dbReference type="InterPro" id="IPR007337">
    <property type="entry name" value="RelB/DinJ"/>
</dbReference>
<sequence>METTIRSRIDSDLKKQFETILQNCGLSVSTALRLFAENVVRNGELPFEISRRPSSRLREAMCETEELMAQRRTGFKNVSALIESINDGEK</sequence>
<dbReference type="EMBL" id="QDKJ01000016">
    <property type="protein sequence ID" value="PWC10027.1"/>
    <property type="molecule type" value="Genomic_DNA"/>
</dbReference>
<organism evidence="3 4">
    <name type="scientific">Brenneria roseae subsp. americana</name>
    <dbReference type="NCBI Taxonomy" id="1508507"/>
    <lineage>
        <taxon>Bacteria</taxon>
        <taxon>Pseudomonadati</taxon>
        <taxon>Pseudomonadota</taxon>
        <taxon>Gammaproteobacteria</taxon>
        <taxon>Enterobacterales</taxon>
        <taxon>Pectobacteriaceae</taxon>
        <taxon>Brenneria</taxon>
    </lineage>
</organism>
<dbReference type="OrthoDB" id="3174560at2"/>
<evidence type="ECO:0000256" key="2">
    <source>
        <dbReference type="ARBA" id="ARBA00022649"/>
    </source>
</evidence>
<dbReference type="GO" id="GO:0000987">
    <property type="term" value="F:cis-regulatory region sequence-specific DNA binding"/>
    <property type="evidence" value="ECO:0007669"/>
    <property type="project" value="InterPro"/>
</dbReference>
<reference evidence="3 4" key="1">
    <citation type="submission" date="2018-04" db="EMBL/GenBank/DDBJ databases">
        <title>Brenneria corticis sp.nov.</title>
        <authorList>
            <person name="Li Y."/>
        </authorList>
    </citation>
    <scope>NUCLEOTIDE SEQUENCE [LARGE SCALE GENOMIC DNA]</scope>
    <source>
        <strain evidence="3 4">LMG 27715</strain>
    </source>
</reference>
<dbReference type="GO" id="GO:0044010">
    <property type="term" value="P:single-species biofilm formation"/>
    <property type="evidence" value="ECO:0007669"/>
    <property type="project" value="InterPro"/>
</dbReference>
<dbReference type="PIRSF" id="PIRSF003108">
    <property type="entry name" value="DinJ"/>
    <property type="match status" value="1"/>
</dbReference>
<dbReference type="Pfam" id="PF04221">
    <property type="entry name" value="RelB"/>
    <property type="match status" value="1"/>
</dbReference>
<dbReference type="GO" id="GO:0006355">
    <property type="term" value="P:regulation of DNA-templated transcription"/>
    <property type="evidence" value="ECO:0007669"/>
    <property type="project" value="InterPro"/>
</dbReference>
<accession>A0A2U1TKU9</accession>
<dbReference type="RefSeq" id="WP_109055749.1">
    <property type="nucleotide sequence ID" value="NZ_QDKJ01000016.1"/>
</dbReference>
<evidence type="ECO:0000256" key="1">
    <source>
        <dbReference type="ARBA" id="ARBA00010562"/>
    </source>
</evidence>
<dbReference type="GO" id="GO:0006351">
    <property type="term" value="P:DNA-templated transcription"/>
    <property type="evidence" value="ECO:0007669"/>
    <property type="project" value="TreeGrafter"/>
</dbReference>
<evidence type="ECO:0000313" key="3">
    <source>
        <dbReference type="EMBL" id="PWC10027.1"/>
    </source>
</evidence>
<dbReference type="Proteomes" id="UP000245138">
    <property type="component" value="Unassembled WGS sequence"/>
</dbReference>
<proteinExistence type="inferred from homology"/>
<protein>
    <submittedName>
        <fullName evidence="3">Type II toxin-antitoxin system antitoxin, RelB/DinJ family</fullName>
    </submittedName>
</protein>
<dbReference type="PANTHER" id="PTHR38781">
    <property type="entry name" value="ANTITOXIN DINJ-RELATED"/>
    <property type="match status" value="1"/>
</dbReference>